<keyword evidence="1" id="KW-1133">Transmembrane helix</keyword>
<accession>A0A804M429</accession>
<feature type="transmembrane region" description="Helical" evidence="1">
    <location>
        <begin position="127"/>
        <end position="145"/>
    </location>
</feature>
<keyword evidence="1" id="KW-0472">Membrane</keyword>
<evidence type="ECO:0000313" key="3">
    <source>
        <dbReference type="Proteomes" id="UP000007305"/>
    </source>
</evidence>
<reference evidence="2" key="2">
    <citation type="submission" date="2019-07" db="EMBL/GenBank/DDBJ databases">
        <authorList>
            <person name="Seetharam A."/>
            <person name="Woodhouse M."/>
            <person name="Cannon E."/>
        </authorList>
    </citation>
    <scope>NUCLEOTIDE SEQUENCE [LARGE SCALE GENOMIC DNA]</scope>
    <source>
        <strain evidence="2">cv. B73</strain>
    </source>
</reference>
<feature type="transmembrane region" description="Helical" evidence="1">
    <location>
        <begin position="56"/>
        <end position="77"/>
    </location>
</feature>
<protein>
    <submittedName>
        <fullName evidence="2">Uncharacterized protein</fullName>
    </submittedName>
</protein>
<dbReference type="InParanoid" id="A0A804M429"/>
<dbReference type="Proteomes" id="UP000007305">
    <property type="component" value="Chromosome 1"/>
</dbReference>
<proteinExistence type="predicted"/>
<dbReference type="Gramene" id="Zm00001eb057480_T001">
    <property type="protein sequence ID" value="Zm00001eb057480_P001"/>
    <property type="gene ID" value="Zm00001eb057480"/>
</dbReference>
<keyword evidence="3" id="KW-1185">Reference proteome</keyword>
<dbReference type="AlphaFoldDB" id="A0A804M429"/>
<reference evidence="2" key="3">
    <citation type="submission" date="2021-05" db="UniProtKB">
        <authorList>
            <consortium name="EnsemblPlants"/>
        </authorList>
    </citation>
    <scope>IDENTIFICATION</scope>
    <source>
        <strain evidence="2">cv. B73</strain>
    </source>
</reference>
<sequence length="321" mass="34853">MILIINESHDGAGVGGVLLADDPVAAAAGVAGVRLGHVLREVLRRGWGRGGGRGRLGGLAAGAAVAPAVAVVAAAVGRPRRVRVRVRPRVGDLHHLGRRRGGLLLLGRCRGGLLLLGRGWLLLGRLLLGWRGLLLGWLLLGRLHLRRRGRGGLLLLLRRRRGLLLLLRLLLGLGRRRGRGLDDLDLLDDLARLAAQLVGELVRVEGPRDLHLVVLLVEVDVIDAELALLCKPRRPSVVPGNLSVAINANRLETYLYKRKGKSEQQRGVASKREQTLDPVEHPLDLGAAAAAFQVHRDDDGRHRLRCTNSSAGQWSRRNPFL</sequence>
<organism evidence="2 3">
    <name type="scientific">Zea mays</name>
    <name type="common">Maize</name>
    <dbReference type="NCBI Taxonomy" id="4577"/>
    <lineage>
        <taxon>Eukaryota</taxon>
        <taxon>Viridiplantae</taxon>
        <taxon>Streptophyta</taxon>
        <taxon>Embryophyta</taxon>
        <taxon>Tracheophyta</taxon>
        <taxon>Spermatophyta</taxon>
        <taxon>Magnoliopsida</taxon>
        <taxon>Liliopsida</taxon>
        <taxon>Poales</taxon>
        <taxon>Poaceae</taxon>
        <taxon>PACMAD clade</taxon>
        <taxon>Panicoideae</taxon>
        <taxon>Andropogonodae</taxon>
        <taxon>Andropogoneae</taxon>
        <taxon>Tripsacinae</taxon>
        <taxon>Zea</taxon>
    </lineage>
</organism>
<keyword evidence="1" id="KW-0812">Transmembrane</keyword>
<name>A0A804M429_MAIZE</name>
<evidence type="ECO:0000313" key="2">
    <source>
        <dbReference type="EnsemblPlants" id="Zm00001eb057480_P001"/>
    </source>
</evidence>
<reference evidence="3" key="1">
    <citation type="submission" date="2015-12" db="EMBL/GenBank/DDBJ databases">
        <title>Update maize B73 reference genome by single molecule sequencing technologies.</title>
        <authorList>
            <consortium name="Maize Genome Sequencing Project"/>
            <person name="Ware D."/>
        </authorList>
    </citation>
    <scope>NUCLEOTIDE SEQUENCE [LARGE SCALE GENOMIC DNA]</scope>
    <source>
        <strain evidence="3">cv. B73</strain>
    </source>
</reference>
<dbReference type="EnsemblPlants" id="Zm00001eb057480_T001">
    <property type="protein sequence ID" value="Zm00001eb057480_P001"/>
    <property type="gene ID" value="Zm00001eb057480"/>
</dbReference>
<evidence type="ECO:0000256" key="1">
    <source>
        <dbReference type="SAM" id="Phobius"/>
    </source>
</evidence>